<gene>
    <name evidence="2" type="ORF">HZF10_08590</name>
</gene>
<dbReference type="InterPro" id="IPR041673">
    <property type="entry name" value="TetR_C_23"/>
</dbReference>
<evidence type="ECO:0000313" key="2">
    <source>
        <dbReference type="EMBL" id="NYA70973.1"/>
    </source>
</evidence>
<dbReference type="RefSeq" id="WP_176005783.1">
    <property type="nucleotide sequence ID" value="NZ_JABWMI010000010.1"/>
</dbReference>
<accession>A0A7Y8Y1R8</accession>
<feature type="domain" description="Tetracyclin repressor-like C-terminal" evidence="1">
    <location>
        <begin position="91"/>
        <end position="217"/>
    </location>
</feature>
<dbReference type="Proteomes" id="UP000535020">
    <property type="component" value="Unassembled WGS sequence"/>
</dbReference>
<keyword evidence="3" id="KW-1185">Reference proteome</keyword>
<organism evidence="2 3">
    <name type="scientific">Flavobacterium agri</name>
    <dbReference type="NCBI Taxonomy" id="2743471"/>
    <lineage>
        <taxon>Bacteria</taxon>
        <taxon>Pseudomonadati</taxon>
        <taxon>Bacteroidota</taxon>
        <taxon>Flavobacteriia</taxon>
        <taxon>Flavobacteriales</taxon>
        <taxon>Flavobacteriaceae</taxon>
        <taxon>Flavobacterium</taxon>
    </lineage>
</organism>
<reference evidence="2 3" key="1">
    <citation type="submission" date="2020-07" db="EMBL/GenBank/DDBJ databases">
        <authorList>
            <person name="Sun Q."/>
        </authorList>
    </citation>
    <scope>NUCLEOTIDE SEQUENCE [LARGE SCALE GENOMIC DNA]</scope>
    <source>
        <strain evidence="2 3">MAH-1</strain>
    </source>
</reference>
<evidence type="ECO:0000259" key="1">
    <source>
        <dbReference type="Pfam" id="PF17931"/>
    </source>
</evidence>
<name>A0A7Y8Y1R8_9FLAO</name>
<comment type="caution">
    <text evidence="2">The sequence shown here is derived from an EMBL/GenBank/DDBJ whole genome shotgun (WGS) entry which is preliminary data.</text>
</comment>
<dbReference type="EMBL" id="JACBJI010000003">
    <property type="protein sequence ID" value="NYA70973.1"/>
    <property type="molecule type" value="Genomic_DNA"/>
</dbReference>
<sequence length="220" mass="25985">MATAKKNPPKKEAIDDDKIIGLYMNDVLENNAEPSNVYLFCKRNGIDETQFYTFFNSLGALRRQIWVKFFENAETIMAQSADYQGYSEKDKLLTLYYTIFEILTLNRTYVSWSLRDNKQGLRNLADLREFRDRFRDFVEELLKNQNPEKFRKVRNITEPVLSEGAWVQFLFILKYWLDDDSNGFEKTDIIIEKSVNTVVSLLDTKPLENLIDLGKFLWKN</sequence>
<dbReference type="Pfam" id="PF17931">
    <property type="entry name" value="TetR_C_23"/>
    <property type="match status" value="1"/>
</dbReference>
<proteinExistence type="predicted"/>
<dbReference type="InterPro" id="IPR036271">
    <property type="entry name" value="Tet_transcr_reg_TetR-rel_C_sf"/>
</dbReference>
<evidence type="ECO:0000313" key="3">
    <source>
        <dbReference type="Proteomes" id="UP000535020"/>
    </source>
</evidence>
<dbReference type="SUPFAM" id="SSF48498">
    <property type="entry name" value="Tetracyclin repressor-like, C-terminal domain"/>
    <property type="match status" value="1"/>
</dbReference>
<dbReference type="AlphaFoldDB" id="A0A7Y8Y1R8"/>
<protein>
    <submittedName>
        <fullName evidence="2">TetR/AcrR family transcriptional regulator</fullName>
    </submittedName>
</protein>